<organism evidence="3 4">
    <name type="scientific">Vitis vinifera</name>
    <name type="common">Grape</name>
    <dbReference type="NCBI Taxonomy" id="29760"/>
    <lineage>
        <taxon>Eukaryota</taxon>
        <taxon>Viridiplantae</taxon>
        <taxon>Streptophyta</taxon>
        <taxon>Embryophyta</taxon>
        <taxon>Tracheophyta</taxon>
        <taxon>Spermatophyta</taxon>
        <taxon>Magnoliopsida</taxon>
        <taxon>eudicotyledons</taxon>
        <taxon>Gunneridae</taxon>
        <taxon>Pentapetalae</taxon>
        <taxon>rosids</taxon>
        <taxon>Vitales</taxon>
        <taxon>Vitaceae</taxon>
        <taxon>Viteae</taxon>
        <taxon>Vitis</taxon>
    </lineage>
</organism>
<proteinExistence type="predicted"/>
<accession>A0A438BYL0</accession>
<gene>
    <name evidence="3" type="ORF">CK203_079054</name>
</gene>
<evidence type="ECO:0000259" key="2">
    <source>
        <dbReference type="Pfam" id="PF13966"/>
    </source>
</evidence>
<dbReference type="Pfam" id="PF13966">
    <property type="entry name" value="zf-RVT"/>
    <property type="match status" value="1"/>
</dbReference>
<evidence type="ECO:0000313" key="4">
    <source>
        <dbReference type="Proteomes" id="UP000288805"/>
    </source>
</evidence>
<dbReference type="EMBL" id="QGNW01002591">
    <property type="protein sequence ID" value="RVW16104.1"/>
    <property type="molecule type" value="Genomic_DNA"/>
</dbReference>
<dbReference type="Pfam" id="PF00078">
    <property type="entry name" value="RVT_1"/>
    <property type="match status" value="1"/>
</dbReference>
<feature type="domain" description="Reverse transcriptase" evidence="1">
    <location>
        <begin position="26"/>
        <end position="130"/>
    </location>
</feature>
<dbReference type="Proteomes" id="UP000288805">
    <property type="component" value="Unassembled WGS sequence"/>
</dbReference>
<evidence type="ECO:0008006" key="5">
    <source>
        <dbReference type="Google" id="ProtNLM"/>
    </source>
</evidence>
<dbReference type="InterPro" id="IPR026960">
    <property type="entry name" value="RVT-Znf"/>
</dbReference>
<sequence>MPLLKADKFGCCPYSKRGLRLKAKSVKGGIICKMDIEKAYDHVNWGFLLAILDKMGFNWMSSRGPRQGDPLSPFLVILAMEALSSIFKRALQGGFLEGFMASGRGGEGVAVSHLLFAYDTLVFYDARKACEPKVGEDSKRLPLGGRSFPKLNKALLGKWCWRFALEQDSLWKQVIVENYGEKEGGWCFGASREGYGVGLWKAIRNRWMEFSKRMAFKAFPSLYSLASSRDTWVAQLWDQSEDLGHWNPVFTRLNNDWEMEEVEAFFKRLHGQALRSDDEDVMSWRVSNKGFFTVKFFYSSLVPCIGREFPSSLVWNPWVPKRVRFFAWEAIWGRILTMDQLKRRGWILPSK</sequence>
<feature type="domain" description="Reverse transcriptase zinc-binding" evidence="2">
    <location>
        <begin position="292"/>
        <end position="350"/>
    </location>
</feature>
<name>A0A438BYL0_VITVI</name>
<dbReference type="AlphaFoldDB" id="A0A438BYL0"/>
<comment type="caution">
    <text evidence="3">The sequence shown here is derived from an EMBL/GenBank/DDBJ whole genome shotgun (WGS) entry which is preliminary data.</text>
</comment>
<dbReference type="InterPro" id="IPR000477">
    <property type="entry name" value="RT_dom"/>
</dbReference>
<evidence type="ECO:0000313" key="3">
    <source>
        <dbReference type="EMBL" id="RVW16104.1"/>
    </source>
</evidence>
<evidence type="ECO:0000259" key="1">
    <source>
        <dbReference type="Pfam" id="PF00078"/>
    </source>
</evidence>
<reference evidence="3 4" key="1">
    <citation type="journal article" date="2018" name="PLoS Genet.">
        <title>Population sequencing reveals clonal diversity and ancestral inbreeding in the grapevine cultivar Chardonnay.</title>
        <authorList>
            <person name="Roach M.J."/>
            <person name="Johnson D.L."/>
            <person name="Bohlmann J."/>
            <person name="van Vuuren H.J."/>
            <person name="Jones S.J."/>
            <person name="Pretorius I.S."/>
            <person name="Schmidt S.A."/>
            <person name="Borneman A.R."/>
        </authorList>
    </citation>
    <scope>NUCLEOTIDE SEQUENCE [LARGE SCALE GENOMIC DNA]</scope>
    <source>
        <strain evidence="4">cv. Chardonnay</strain>
        <tissue evidence="3">Leaf</tissue>
    </source>
</reference>
<protein>
    <recommendedName>
        <fullName evidence="5">Reverse transcriptase domain-containing protein</fullName>
    </recommendedName>
</protein>